<evidence type="ECO:0000313" key="1">
    <source>
        <dbReference type="EMBL" id="PSN84684.1"/>
    </source>
</evidence>
<gene>
    <name evidence="1" type="ORF">B9Q03_13025</name>
</gene>
<accession>A0A2R6AE87</accession>
<protein>
    <submittedName>
        <fullName evidence="1">Uncharacterized protein</fullName>
    </submittedName>
</protein>
<dbReference type="Proteomes" id="UP000240322">
    <property type="component" value="Unassembled WGS sequence"/>
</dbReference>
<organism evidence="1 2">
    <name type="scientific">Candidatus Marsarchaeota G2 archaeon OSP_D</name>
    <dbReference type="NCBI Taxonomy" id="1978157"/>
    <lineage>
        <taxon>Archaea</taxon>
        <taxon>Candidatus Marsarchaeota</taxon>
        <taxon>Candidatus Marsarchaeota group 2</taxon>
    </lineage>
</organism>
<dbReference type="EMBL" id="NEXE01000281">
    <property type="protein sequence ID" value="PSN84684.1"/>
    <property type="molecule type" value="Genomic_DNA"/>
</dbReference>
<name>A0A2R6AE87_9ARCH</name>
<reference evidence="1 2" key="1">
    <citation type="submission" date="2017-04" db="EMBL/GenBank/DDBJ databases">
        <title>Novel microbial lineages endemic to geothermal iron-oxide mats fill important gaps in the evolutionary history of Archaea.</title>
        <authorList>
            <person name="Jay Z.J."/>
            <person name="Beam J.P."/>
            <person name="Dlakic M."/>
            <person name="Rusch D.B."/>
            <person name="Kozubal M.A."/>
            <person name="Inskeep W.P."/>
        </authorList>
    </citation>
    <scope>NUCLEOTIDE SEQUENCE [LARGE SCALE GENOMIC DNA]</scope>
    <source>
        <strain evidence="1">OSP_D</strain>
    </source>
</reference>
<proteinExistence type="predicted"/>
<dbReference type="AlphaFoldDB" id="A0A2R6AE87"/>
<comment type="caution">
    <text evidence="1">The sequence shown here is derived from an EMBL/GenBank/DDBJ whole genome shotgun (WGS) entry which is preliminary data.</text>
</comment>
<evidence type="ECO:0000313" key="2">
    <source>
        <dbReference type="Proteomes" id="UP000240322"/>
    </source>
</evidence>
<sequence>MTFTTEEETLLPVLVEAETYTGYSLPAVAVTEHTVENELPGARLVGGAGLQVVVTELPPKYMLMLLNARLPVFCTVIER</sequence>